<keyword evidence="1" id="KW-1133">Transmembrane helix</keyword>
<evidence type="ECO:0000313" key="2">
    <source>
        <dbReference type="EMBL" id="MPN15453.1"/>
    </source>
</evidence>
<organism evidence="2">
    <name type="scientific">bioreactor metagenome</name>
    <dbReference type="NCBI Taxonomy" id="1076179"/>
    <lineage>
        <taxon>unclassified sequences</taxon>
        <taxon>metagenomes</taxon>
        <taxon>ecological metagenomes</taxon>
    </lineage>
</organism>
<accession>A0A645FTN9</accession>
<evidence type="ECO:0000256" key="1">
    <source>
        <dbReference type="SAM" id="Phobius"/>
    </source>
</evidence>
<keyword evidence="1" id="KW-0472">Membrane</keyword>
<keyword evidence="1" id="KW-0812">Transmembrane</keyword>
<feature type="transmembrane region" description="Helical" evidence="1">
    <location>
        <begin position="89"/>
        <end position="110"/>
    </location>
</feature>
<reference evidence="2" key="1">
    <citation type="submission" date="2019-08" db="EMBL/GenBank/DDBJ databases">
        <authorList>
            <person name="Kucharzyk K."/>
            <person name="Murdoch R.W."/>
            <person name="Higgins S."/>
            <person name="Loffler F."/>
        </authorList>
    </citation>
    <scope>NUCLEOTIDE SEQUENCE</scope>
</reference>
<evidence type="ECO:0008006" key="3">
    <source>
        <dbReference type="Google" id="ProtNLM"/>
    </source>
</evidence>
<gene>
    <name evidence="2" type="ORF">SDC9_162787</name>
</gene>
<dbReference type="EMBL" id="VSSQ01062223">
    <property type="protein sequence ID" value="MPN15453.1"/>
    <property type="molecule type" value="Genomic_DNA"/>
</dbReference>
<sequence>MCQPAFLPICVALMRGVGCHHGHRADAMATAPPPLNFRPHLHAPALGFVLTRSRRLAGMLAVLSALQLMLLLGWWASAASYALPSDASMLKLLCALVAWLLASGCAWHWWHTSWQGGLRWDGLQWEWLPPEGRALLLTPPVVRLDLQSTLLVQTRLLGASSDSFLWMEQRADPLNWLALRRAVYSRAVGELSVR</sequence>
<name>A0A645FTN9_9ZZZZ</name>
<dbReference type="AlphaFoldDB" id="A0A645FTN9"/>
<feature type="transmembrane region" description="Helical" evidence="1">
    <location>
        <begin position="56"/>
        <end position="77"/>
    </location>
</feature>
<comment type="caution">
    <text evidence="2">The sequence shown here is derived from an EMBL/GenBank/DDBJ whole genome shotgun (WGS) entry which is preliminary data.</text>
</comment>
<proteinExistence type="predicted"/>
<protein>
    <recommendedName>
        <fullName evidence="3">Toxin CptA</fullName>
    </recommendedName>
</protein>